<feature type="transmembrane region" description="Helical" evidence="1">
    <location>
        <begin position="12"/>
        <end position="31"/>
    </location>
</feature>
<sequence length="639" mass="75376">MKYKNKEMIKRKILFNIITISGISSIFYSAISCGTNSNGNSTSNHENTEIIKTKNKLWNWVSIQNDKSNLPNKEEVFNLSEQQLENLDSKIEVFEFIASQKDKVYLPNSQQVFNLSGNQLENLDEKKKLLIFVLNHKYKTLLPNWKEVFNSTKEQLDNLDTKTEILDYVLKQENPSNLLTWQQIFNMSENDLKDFQFKIDKFDELIKIDRNYLPNLKQIFNLNEQQLTNLDAKISLLTSILSQTNKAFLPTWEEVFNMNLKQINEYYSRLELLNWYSQPENNQKLPNRQFIFGIEIEKLKNLEIKKIIINFVFYSSHNKNDLPNANEIFSFTDEQLHNIDEKIKIIDSVLTIKAKNSPISLPSWKDIINFKDEQIKNYESKIEFLNYASDNIKQECLGFLVIDDWKKVFNLSESQLNNFSDKRKIMDAILKENKMISSIKDFTDPFNWLDILNLQKEDLNDLDEKILRYIGNVNYGGIPFLIWAFTKENKDFYQIMKKHLNSSSLPNIVQFFTFKNALENVDDTNNVLGNYAIAPLHLVDETFKIPNWKEVYSADKNQIKKWQYSLFFYQLVSKNGKNYPNFETFSKLSLEQLENYKIKSELLNLIAEQEQMENLPDFNAVVNMDETTINSWINKIKQN</sequence>
<keyword evidence="1" id="KW-1133">Transmembrane helix</keyword>
<accession>A0ABY8LVC5</accession>
<keyword evidence="3" id="KW-1185">Reference proteome</keyword>
<evidence type="ECO:0000313" key="3">
    <source>
        <dbReference type="Proteomes" id="UP001179842"/>
    </source>
</evidence>
<evidence type="ECO:0000256" key="1">
    <source>
        <dbReference type="SAM" id="Phobius"/>
    </source>
</evidence>
<evidence type="ECO:0000313" key="2">
    <source>
        <dbReference type="EMBL" id="WGI36376.1"/>
    </source>
</evidence>
<dbReference type="Proteomes" id="UP001179842">
    <property type="component" value="Chromosome"/>
</dbReference>
<gene>
    <name evidence="2" type="ORF">QEG99_02795</name>
</gene>
<organism evidence="2 3">
    <name type="scientific">Mesomycoplasma lagogenitalium</name>
    <dbReference type="NCBI Taxonomy" id="171286"/>
    <lineage>
        <taxon>Bacteria</taxon>
        <taxon>Bacillati</taxon>
        <taxon>Mycoplasmatota</taxon>
        <taxon>Mycoplasmoidales</taxon>
        <taxon>Metamycoplasmataceae</taxon>
        <taxon>Mesomycoplasma</taxon>
    </lineage>
</organism>
<name>A0ABY8LVC5_9BACT</name>
<protein>
    <recommendedName>
        <fullName evidence="4">Lipoprotein</fullName>
    </recommendedName>
</protein>
<keyword evidence="1" id="KW-0472">Membrane</keyword>
<proteinExistence type="predicted"/>
<dbReference type="RefSeq" id="WP_280101677.1">
    <property type="nucleotide sequence ID" value="NZ_CP122979.1"/>
</dbReference>
<dbReference type="PROSITE" id="PS51257">
    <property type="entry name" value="PROKAR_LIPOPROTEIN"/>
    <property type="match status" value="1"/>
</dbReference>
<dbReference type="EMBL" id="CP122979">
    <property type="protein sequence ID" value="WGI36376.1"/>
    <property type="molecule type" value="Genomic_DNA"/>
</dbReference>
<evidence type="ECO:0008006" key="4">
    <source>
        <dbReference type="Google" id="ProtNLM"/>
    </source>
</evidence>
<keyword evidence="1" id="KW-0812">Transmembrane</keyword>
<reference evidence="2" key="1">
    <citation type="submission" date="2023-04" db="EMBL/GenBank/DDBJ databases">
        <title>Completed genome of Mycoplasma lagogenitalium type strain 12MS.</title>
        <authorList>
            <person name="Spergser J."/>
        </authorList>
    </citation>
    <scope>NUCLEOTIDE SEQUENCE</scope>
    <source>
        <strain evidence="2">12MS</strain>
    </source>
</reference>